<feature type="transmembrane region" description="Helical" evidence="8">
    <location>
        <begin position="247"/>
        <end position="273"/>
    </location>
</feature>
<dbReference type="EMBL" id="LCKX01000035">
    <property type="protein sequence ID" value="KKU06332.1"/>
    <property type="molecule type" value="Genomic_DNA"/>
</dbReference>
<dbReference type="InterPro" id="IPR027417">
    <property type="entry name" value="P-loop_NTPase"/>
</dbReference>
<keyword evidence="3 8" id="KW-0812">Transmembrane</keyword>
<reference evidence="11 12" key="1">
    <citation type="journal article" date="2015" name="Nature">
        <title>rRNA introns, odd ribosomes, and small enigmatic genomes across a large radiation of phyla.</title>
        <authorList>
            <person name="Brown C.T."/>
            <person name="Hug L.A."/>
            <person name="Thomas B.C."/>
            <person name="Sharon I."/>
            <person name="Castelle C.J."/>
            <person name="Singh A."/>
            <person name="Wilkins M.J."/>
            <person name="Williams K.H."/>
            <person name="Banfield J.F."/>
        </authorList>
    </citation>
    <scope>NUCLEOTIDE SEQUENCE [LARGE SCALE GENOMIC DNA]</scope>
</reference>
<evidence type="ECO:0000259" key="9">
    <source>
        <dbReference type="PROSITE" id="PS50893"/>
    </source>
</evidence>
<dbReference type="InterPro" id="IPR003593">
    <property type="entry name" value="AAA+_ATPase"/>
</dbReference>
<dbReference type="Gene3D" id="1.20.1560.10">
    <property type="entry name" value="ABC transporter type 1, transmembrane domain"/>
    <property type="match status" value="1"/>
</dbReference>
<proteinExistence type="predicted"/>
<dbReference type="GO" id="GO:0005524">
    <property type="term" value="F:ATP binding"/>
    <property type="evidence" value="ECO:0007669"/>
    <property type="project" value="UniProtKB-KW"/>
</dbReference>
<evidence type="ECO:0000256" key="1">
    <source>
        <dbReference type="ARBA" id="ARBA00004651"/>
    </source>
</evidence>
<dbReference type="InterPro" id="IPR039421">
    <property type="entry name" value="Type_1_exporter"/>
</dbReference>
<dbReference type="AlphaFoldDB" id="A0A0G1ME11"/>
<keyword evidence="4" id="KW-0547">Nucleotide-binding</keyword>
<dbReference type="InterPro" id="IPR017871">
    <property type="entry name" value="ABC_transporter-like_CS"/>
</dbReference>
<feature type="domain" description="ABC transmembrane type-1" evidence="10">
    <location>
        <begin position="24"/>
        <end position="312"/>
    </location>
</feature>
<evidence type="ECO:0000256" key="5">
    <source>
        <dbReference type="ARBA" id="ARBA00022840"/>
    </source>
</evidence>
<evidence type="ECO:0000256" key="3">
    <source>
        <dbReference type="ARBA" id="ARBA00022692"/>
    </source>
</evidence>
<evidence type="ECO:0000256" key="4">
    <source>
        <dbReference type="ARBA" id="ARBA00022741"/>
    </source>
</evidence>
<dbReference type="SUPFAM" id="SSF90123">
    <property type="entry name" value="ABC transporter transmembrane region"/>
    <property type="match status" value="1"/>
</dbReference>
<organism evidence="11 12">
    <name type="scientific">Candidatus Magasanikbacteria bacterium GW2011_GWA2_45_39</name>
    <dbReference type="NCBI Taxonomy" id="1619041"/>
    <lineage>
        <taxon>Bacteria</taxon>
        <taxon>Candidatus Magasanikiibacteriota</taxon>
    </lineage>
</organism>
<feature type="transmembrane region" description="Helical" evidence="8">
    <location>
        <begin position="279"/>
        <end position="301"/>
    </location>
</feature>
<keyword evidence="5" id="KW-0067">ATP-binding</keyword>
<evidence type="ECO:0000313" key="12">
    <source>
        <dbReference type="Proteomes" id="UP000033999"/>
    </source>
</evidence>
<evidence type="ECO:0000256" key="6">
    <source>
        <dbReference type="ARBA" id="ARBA00022989"/>
    </source>
</evidence>
<comment type="subcellular location">
    <subcellularLocation>
        <location evidence="1">Cell membrane</location>
        <topology evidence="1">Multi-pass membrane protein</topology>
    </subcellularLocation>
</comment>
<evidence type="ECO:0000256" key="2">
    <source>
        <dbReference type="ARBA" id="ARBA00022448"/>
    </source>
</evidence>
<evidence type="ECO:0000256" key="7">
    <source>
        <dbReference type="ARBA" id="ARBA00023136"/>
    </source>
</evidence>
<dbReference type="GO" id="GO:0016887">
    <property type="term" value="F:ATP hydrolysis activity"/>
    <property type="evidence" value="ECO:0007669"/>
    <property type="project" value="InterPro"/>
</dbReference>
<keyword evidence="6 8" id="KW-1133">Transmembrane helix</keyword>
<evidence type="ECO:0000259" key="10">
    <source>
        <dbReference type="PROSITE" id="PS50929"/>
    </source>
</evidence>
<dbReference type="Proteomes" id="UP000033999">
    <property type="component" value="Unassembled WGS sequence"/>
</dbReference>
<keyword evidence="7 8" id="KW-0472">Membrane</keyword>
<comment type="caution">
    <text evidence="11">The sequence shown here is derived from an EMBL/GenBank/DDBJ whole genome shotgun (WGS) entry which is preliminary data.</text>
</comment>
<name>A0A0G1ME11_9BACT</name>
<dbReference type="Pfam" id="PF00005">
    <property type="entry name" value="ABC_tran"/>
    <property type="match status" value="1"/>
</dbReference>
<dbReference type="InterPro" id="IPR003439">
    <property type="entry name" value="ABC_transporter-like_ATP-bd"/>
</dbReference>
<feature type="transmembrane region" description="Helical" evidence="8">
    <location>
        <begin position="21"/>
        <end position="44"/>
    </location>
</feature>
<dbReference type="InterPro" id="IPR036640">
    <property type="entry name" value="ABC1_TM_sf"/>
</dbReference>
<dbReference type="PROSITE" id="PS50893">
    <property type="entry name" value="ABC_TRANSPORTER_2"/>
    <property type="match status" value="1"/>
</dbReference>
<dbReference type="Pfam" id="PF00664">
    <property type="entry name" value="ABC_membrane"/>
    <property type="match status" value="1"/>
</dbReference>
<feature type="transmembrane region" description="Helical" evidence="8">
    <location>
        <begin position="64"/>
        <end position="84"/>
    </location>
</feature>
<dbReference type="SMART" id="SM00382">
    <property type="entry name" value="AAA"/>
    <property type="match status" value="1"/>
</dbReference>
<feature type="transmembrane region" description="Helical" evidence="8">
    <location>
        <begin position="171"/>
        <end position="190"/>
    </location>
</feature>
<sequence length="595" mass="68110">MYISTKDILKIYGREMKRYKWRLLVMALIVVVLTCVELVIPIFYKHFFDTVSKTGIPRDSATVALLSHYIILVLAANAVTWTLFRIALLFHDLIQPTIITNLIESSFAYLIEHSFGFFSNSFIGSLVKRITRLSRAYEVFMERVLWNLLPLGVRIIATITILFFFNKLIAIILVVWTAVFLVLNYLFSLWKLKYDIQRSAVDSEMTASLADGLTNHSSVHLFTGLLFERARLHEVAKRYRRLRQITWSMASGMEALQASLMIIVEFLLFYFGIRLWQKGLITVGDFALMQAYLIGLLIRLWDFGRTVRDLYESFADAREMAEILYQPHEITDIPKAQPLHVKSAAVEFKKVTFNYHRTRAVIKNLDLTIQPCEKVALVGPSGAGKTTLVKLLFRLYDIDGGKIFIDGQNIQKVTQESLRAALSLVPQDPILFHRSLFENIAYGRRDTNQEEVYRASKLAHCDEFIQQFQYGYDTLVGERGVKLSGGERQRIAIARAILKNAPILVLDEATSSLDSESERLIQDALENLMKDKTVMVIAHRLSTIQKMDRIVVLENGQVREEGTHQELTQKEGSLYRRLWELQAGGFIGGSEEDDS</sequence>
<dbReference type="PANTHER" id="PTHR24221:SF654">
    <property type="entry name" value="ATP-BINDING CASSETTE SUB-FAMILY B MEMBER 6"/>
    <property type="match status" value="1"/>
</dbReference>
<feature type="domain" description="ABC transporter" evidence="9">
    <location>
        <begin position="346"/>
        <end position="580"/>
    </location>
</feature>
<dbReference type="Gene3D" id="3.40.50.300">
    <property type="entry name" value="P-loop containing nucleotide triphosphate hydrolases"/>
    <property type="match status" value="1"/>
</dbReference>
<evidence type="ECO:0000256" key="8">
    <source>
        <dbReference type="SAM" id="Phobius"/>
    </source>
</evidence>
<dbReference type="SUPFAM" id="SSF52540">
    <property type="entry name" value="P-loop containing nucleoside triphosphate hydrolases"/>
    <property type="match status" value="1"/>
</dbReference>
<dbReference type="GO" id="GO:0005886">
    <property type="term" value="C:plasma membrane"/>
    <property type="evidence" value="ECO:0007669"/>
    <property type="project" value="UniProtKB-SubCell"/>
</dbReference>
<dbReference type="GO" id="GO:0140359">
    <property type="term" value="F:ABC-type transporter activity"/>
    <property type="evidence" value="ECO:0007669"/>
    <property type="project" value="InterPro"/>
</dbReference>
<feature type="transmembrane region" description="Helical" evidence="8">
    <location>
        <begin position="144"/>
        <end position="165"/>
    </location>
</feature>
<gene>
    <name evidence="11" type="ORF">UX10_C0035G0003</name>
</gene>
<dbReference type="FunFam" id="3.40.50.300:FF:000287">
    <property type="entry name" value="Multidrug ABC transporter ATP-binding protein"/>
    <property type="match status" value="1"/>
</dbReference>
<dbReference type="GO" id="GO:0034040">
    <property type="term" value="F:ATPase-coupled lipid transmembrane transporter activity"/>
    <property type="evidence" value="ECO:0007669"/>
    <property type="project" value="TreeGrafter"/>
</dbReference>
<dbReference type="PANTHER" id="PTHR24221">
    <property type="entry name" value="ATP-BINDING CASSETTE SUB-FAMILY B"/>
    <property type="match status" value="1"/>
</dbReference>
<dbReference type="InterPro" id="IPR011527">
    <property type="entry name" value="ABC1_TM_dom"/>
</dbReference>
<dbReference type="PROSITE" id="PS00211">
    <property type="entry name" value="ABC_TRANSPORTER_1"/>
    <property type="match status" value="1"/>
</dbReference>
<keyword evidence="2" id="KW-0813">Transport</keyword>
<accession>A0A0G1ME11</accession>
<dbReference type="PROSITE" id="PS50929">
    <property type="entry name" value="ABC_TM1F"/>
    <property type="match status" value="1"/>
</dbReference>
<evidence type="ECO:0000313" key="11">
    <source>
        <dbReference type="EMBL" id="KKU06332.1"/>
    </source>
</evidence>
<protein>
    <submittedName>
        <fullName evidence="11">ABC transporter-related protein</fullName>
    </submittedName>
</protein>